<organism evidence="1 2">
    <name type="scientific">Cohnella yongneupensis</name>
    <dbReference type="NCBI Taxonomy" id="425006"/>
    <lineage>
        <taxon>Bacteria</taxon>
        <taxon>Bacillati</taxon>
        <taxon>Bacillota</taxon>
        <taxon>Bacilli</taxon>
        <taxon>Bacillales</taxon>
        <taxon>Paenibacillaceae</taxon>
        <taxon>Cohnella</taxon>
    </lineage>
</organism>
<dbReference type="InterPro" id="IPR023430">
    <property type="entry name" value="Pept_HybD-like_dom_sf"/>
</dbReference>
<dbReference type="EMBL" id="JBHSNC010000048">
    <property type="protein sequence ID" value="MFC5530869.1"/>
    <property type="molecule type" value="Genomic_DNA"/>
</dbReference>
<gene>
    <name evidence="1" type="primary">yyaC</name>
    <name evidence="1" type="ORF">ACFPQ4_15680</name>
</gene>
<dbReference type="SUPFAM" id="SSF53163">
    <property type="entry name" value="HybD-like"/>
    <property type="match status" value="1"/>
</dbReference>
<dbReference type="GO" id="GO:0008233">
    <property type="term" value="F:peptidase activity"/>
    <property type="evidence" value="ECO:0007669"/>
    <property type="project" value="UniProtKB-KW"/>
</dbReference>
<protein>
    <submittedName>
        <fullName evidence="1">Spore protease YyaC</fullName>
    </submittedName>
</protein>
<evidence type="ECO:0000313" key="2">
    <source>
        <dbReference type="Proteomes" id="UP001596108"/>
    </source>
</evidence>
<accession>A0ABW0R332</accession>
<keyword evidence="1" id="KW-0378">Hydrolase</keyword>
<dbReference type="Pfam" id="PF06866">
    <property type="entry name" value="DUF1256"/>
    <property type="match status" value="1"/>
</dbReference>
<dbReference type="NCBIfam" id="TIGR02841">
    <property type="entry name" value="spore_YyaC"/>
    <property type="match status" value="1"/>
</dbReference>
<reference evidence="2" key="1">
    <citation type="journal article" date="2019" name="Int. J. Syst. Evol. Microbiol.">
        <title>The Global Catalogue of Microorganisms (GCM) 10K type strain sequencing project: providing services to taxonomists for standard genome sequencing and annotation.</title>
        <authorList>
            <consortium name="The Broad Institute Genomics Platform"/>
            <consortium name="The Broad Institute Genome Sequencing Center for Infectious Disease"/>
            <person name="Wu L."/>
            <person name="Ma J."/>
        </authorList>
    </citation>
    <scope>NUCLEOTIDE SEQUENCE [LARGE SCALE GENOMIC DNA]</scope>
    <source>
        <strain evidence="2">CGMCC 1.18578</strain>
    </source>
</reference>
<dbReference type="Proteomes" id="UP001596108">
    <property type="component" value="Unassembled WGS sequence"/>
</dbReference>
<sequence>MTDRMTHAAGRVDAAGVADFMGRIGRNHSLTGLAFVCIGTDRSTGDSLGPIVGTMLEERGINNVIGTLREPCDADRLPLLAERFAIEAAEGLIHIAIDACLGRPESVGAYLVSSGPLVPAQSVGRGFPPIGAYSIAAIVNATSPKPYWTLQTTSLNRVIGMAKEIADAITTIKTHL</sequence>
<keyword evidence="1" id="KW-0645">Protease</keyword>
<name>A0ABW0R332_9BACL</name>
<dbReference type="RefSeq" id="WP_378112811.1">
    <property type="nucleotide sequence ID" value="NZ_JBHSNC010000048.1"/>
</dbReference>
<evidence type="ECO:0000313" key="1">
    <source>
        <dbReference type="EMBL" id="MFC5530869.1"/>
    </source>
</evidence>
<comment type="caution">
    <text evidence="1">The sequence shown here is derived from an EMBL/GenBank/DDBJ whole genome shotgun (WGS) entry which is preliminary data.</text>
</comment>
<dbReference type="GO" id="GO:0006508">
    <property type="term" value="P:proteolysis"/>
    <property type="evidence" value="ECO:0007669"/>
    <property type="project" value="UniProtKB-KW"/>
</dbReference>
<keyword evidence="2" id="KW-1185">Reference proteome</keyword>
<dbReference type="InterPro" id="IPR009665">
    <property type="entry name" value="YyaC"/>
</dbReference>
<proteinExistence type="predicted"/>